<dbReference type="SUPFAM" id="SSF56322">
    <property type="entry name" value="ADC synthase"/>
    <property type="match status" value="1"/>
</dbReference>
<comment type="catalytic activity">
    <reaction evidence="14 15">
        <text>chorismate + L-glutamine = anthranilate + pyruvate + L-glutamate + H(+)</text>
        <dbReference type="Rhea" id="RHEA:21732"/>
        <dbReference type="ChEBI" id="CHEBI:15361"/>
        <dbReference type="ChEBI" id="CHEBI:15378"/>
        <dbReference type="ChEBI" id="CHEBI:16567"/>
        <dbReference type="ChEBI" id="CHEBI:29748"/>
        <dbReference type="ChEBI" id="CHEBI:29985"/>
        <dbReference type="ChEBI" id="CHEBI:58359"/>
        <dbReference type="EC" id="4.1.3.27"/>
    </reaction>
</comment>
<evidence type="ECO:0000256" key="8">
    <source>
        <dbReference type="ARBA" id="ARBA00022723"/>
    </source>
</evidence>
<dbReference type="GO" id="GO:0000162">
    <property type="term" value="P:L-tryptophan biosynthetic process"/>
    <property type="evidence" value="ECO:0007669"/>
    <property type="project" value="UniProtKB-UniPathway"/>
</dbReference>
<dbReference type="UniPathway" id="UPA00035">
    <property type="reaction ID" value="UER00040"/>
</dbReference>
<evidence type="ECO:0000256" key="15">
    <source>
        <dbReference type="RuleBase" id="RU364045"/>
    </source>
</evidence>
<evidence type="ECO:0000256" key="14">
    <source>
        <dbReference type="ARBA" id="ARBA00047683"/>
    </source>
</evidence>
<evidence type="ECO:0000256" key="3">
    <source>
        <dbReference type="ARBA" id="ARBA00009562"/>
    </source>
</evidence>
<keyword evidence="9 15" id="KW-0822">Tryptophan biosynthesis</keyword>
<dbReference type="OrthoDB" id="9803598at2"/>
<keyword evidence="12 15" id="KW-0456">Lyase</keyword>
<evidence type="ECO:0000256" key="6">
    <source>
        <dbReference type="ARBA" id="ARBA00020653"/>
    </source>
</evidence>
<evidence type="ECO:0000256" key="4">
    <source>
        <dbReference type="ARBA" id="ARBA00011575"/>
    </source>
</evidence>
<evidence type="ECO:0000259" key="18">
    <source>
        <dbReference type="Pfam" id="PF04715"/>
    </source>
</evidence>
<dbReference type="NCBIfam" id="TIGR00564">
    <property type="entry name" value="trpE_most"/>
    <property type="match status" value="1"/>
</dbReference>
<evidence type="ECO:0000256" key="13">
    <source>
        <dbReference type="ARBA" id="ARBA00025634"/>
    </source>
</evidence>
<dbReference type="RefSeq" id="WP_049693509.1">
    <property type="nucleotide sequence ID" value="NZ_CP016540.2"/>
</dbReference>
<dbReference type="Proteomes" id="UP000053354">
    <property type="component" value="Chromosome"/>
</dbReference>
<comment type="function">
    <text evidence="13 15">Part of a heterotetrameric complex that catalyzes the two-step biosynthesis of anthranilate, an intermediate in the biosynthesis of L-tryptophan. In the first step, the glutamine-binding beta subunit (TrpG) of anthranilate synthase (AS) provides the glutamine amidotransferase activity which generates ammonia as a substrate that, along with chorismate, is used in the second step, catalyzed by the large alpha subunit of AS (TrpE) to produce anthranilate. In the absence of TrpG, TrpE can synthesize anthranilate directly from chorismate and high concentrations of ammonia.</text>
</comment>
<dbReference type="Pfam" id="PF04715">
    <property type="entry name" value="Anth_synt_I_N"/>
    <property type="match status" value="1"/>
</dbReference>
<organism evidence="19 20">
    <name type="scientific">Planococcus versutus</name>
    <dbReference type="NCBI Taxonomy" id="1302659"/>
    <lineage>
        <taxon>Bacteria</taxon>
        <taxon>Bacillati</taxon>
        <taxon>Bacillota</taxon>
        <taxon>Bacilli</taxon>
        <taxon>Bacillales</taxon>
        <taxon>Caryophanaceae</taxon>
        <taxon>Planococcus</taxon>
    </lineage>
</organism>
<dbReference type="GO" id="GO:0046872">
    <property type="term" value="F:metal ion binding"/>
    <property type="evidence" value="ECO:0007669"/>
    <property type="project" value="UniProtKB-KW"/>
</dbReference>
<dbReference type="EMBL" id="CP016540">
    <property type="protein sequence ID" value="ANU26660.1"/>
    <property type="molecule type" value="Genomic_DNA"/>
</dbReference>
<dbReference type="InterPro" id="IPR005256">
    <property type="entry name" value="Anth_synth_I_PabB"/>
</dbReference>
<evidence type="ECO:0000313" key="19">
    <source>
        <dbReference type="EMBL" id="ANU26660.1"/>
    </source>
</evidence>
<reference evidence="19" key="1">
    <citation type="submission" date="2016-10" db="EMBL/GenBank/DDBJ databases">
        <authorList>
            <person name="See-Too W.S."/>
        </authorList>
    </citation>
    <scope>NUCLEOTIDE SEQUENCE</scope>
    <source>
        <strain evidence="19">L10.15</strain>
    </source>
</reference>
<dbReference type="InterPro" id="IPR006805">
    <property type="entry name" value="Anth_synth_I_N"/>
</dbReference>
<feature type="domain" description="Anthranilate synthase component I N-terminal" evidence="18">
    <location>
        <begin position="13"/>
        <end position="151"/>
    </location>
</feature>
<proteinExistence type="inferred from homology"/>
<comment type="similarity">
    <text evidence="3 15">Belongs to the anthranilate synthase component I family.</text>
</comment>
<keyword evidence="8 15" id="KW-0479">Metal-binding</keyword>
<dbReference type="Gene3D" id="3.60.120.10">
    <property type="entry name" value="Anthranilate synthase"/>
    <property type="match status" value="1"/>
</dbReference>
<evidence type="ECO:0000256" key="12">
    <source>
        <dbReference type="ARBA" id="ARBA00023239"/>
    </source>
</evidence>
<evidence type="ECO:0000256" key="7">
    <source>
        <dbReference type="ARBA" id="ARBA00022605"/>
    </source>
</evidence>
<name>A0A1B1S0E1_9BACL</name>
<protein>
    <recommendedName>
        <fullName evidence="6 15">Anthranilate synthase component 1</fullName>
        <ecNumber evidence="5 15">4.1.3.27</ecNumber>
    </recommendedName>
</protein>
<dbReference type="InterPro" id="IPR019999">
    <property type="entry name" value="Anth_synth_I-like"/>
</dbReference>
<dbReference type="Pfam" id="PF00425">
    <property type="entry name" value="Chorismate_bind"/>
    <property type="match status" value="1"/>
</dbReference>
<evidence type="ECO:0000256" key="2">
    <source>
        <dbReference type="ARBA" id="ARBA00004873"/>
    </source>
</evidence>
<accession>A0A1B1S0E1</accession>
<dbReference type="AlphaFoldDB" id="A0A1B1S0E1"/>
<dbReference type="KEGG" id="pll:I858_006430"/>
<evidence type="ECO:0000256" key="9">
    <source>
        <dbReference type="ARBA" id="ARBA00022822"/>
    </source>
</evidence>
<keyword evidence="7 15" id="KW-0028">Amino-acid biosynthesis</keyword>
<comment type="pathway">
    <text evidence="2 15">Amino-acid biosynthesis; L-tryptophan biosynthesis; L-tryptophan from chorismate: step 1/5.</text>
</comment>
<evidence type="ECO:0000256" key="11">
    <source>
        <dbReference type="ARBA" id="ARBA00023141"/>
    </source>
</evidence>
<dbReference type="STRING" id="1302659.I858_006430"/>
<comment type="cofactor">
    <cofactor evidence="1 15">
        <name>Mg(2+)</name>
        <dbReference type="ChEBI" id="CHEBI:18420"/>
    </cofactor>
</comment>
<dbReference type="EC" id="4.1.3.27" evidence="5 15"/>
<evidence type="ECO:0000256" key="16">
    <source>
        <dbReference type="SAM" id="MobiDB-lite"/>
    </source>
</evidence>
<evidence type="ECO:0000256" key="10">
    <source>
        <dbReference type="ARBA" id="ARBA00022842"/>
    </source>
</evidence>
<dbReference type="PANTHER" id="PTHR11236:SF48">
    <property type="entry name" value="ISOCHORISMATE SYNTHASE MENF"/>
    <property type="match status" value="1"/>
</dbReference>
<comment type="subunit">
    <text evidence="4 15">Heterotetramer consisting of two non-identical subunits: a beta subunit (TrpG) and a large alpha subunit (TrpE).</text>
</comment>
<evidence type="ECO:0000256" key="5">
    <source>
        <dbReference type="ARBA" id="ARBA00012266"/>
    </source>
</evidence>
<dbReference type="PANTHER" id="PTHR11236">
    <property type="entry name" value="AMINOBENZOATE/ANTHRANILATE SYNTHASE"/>
    <property type="match status" value="1"/>
</dbReference>
<keyword evidence="20" id="KW-1185">Reference proteome</keyword>
<dbReference type="InterPro" id="IPR015890">
    <property type="entry name" value="Chorismate_C"/>
</dbReference>
<feature type="region of interest" description="Disordered" evidence="16">
    <location>
        <begin position="271"/>
        <end position="298"/>
    </location>
</feature>
<dbReference type="InterPro" id="IPR005801">
    <property type="entry name" value="ADC_synthase"/>
</dbReference>
<keyword evidence="10 15" id="KW-0460">Magnesium</keyword>
<dbReference type="PRINTS" id="PR00095">
    <property type="entry name" value="ANTSNTHASEI"/>
</dbReference>
<sequence>MSKEIKMKKIDGDSLTPIAVFNRLAGKRKCLLESSLKTSKTGRYSFIGADPSIGYIGRGHQLTEVNFQTGSEKTYEGKPLDIIKQLLPRYEAKVEDLPFTGGALGYIGYDAIQVYEPIKTPATDSLQMPDIHLQVYETIVVFDHVKNDVTILTFDDKLDEIEQQLAVVEKTNQPKDQLPLQFKSKTSDAFFRKQVEQAKDHIRKGDVFQLVLSQRLSASYTGDPFTLYRKLRKQNPSPYQFFIDFDGYAVVGASPESLLTIRDRHMVTNPIAGTRKRGETEAQDNQLAEELSGDEKEQAEHKMLVDLSRNDVGRVAEIGTVEVPKYMVIEKYQHVMHLVSEVTGELNEHMHPIDALVSCLPAGTVSGAPKVRAMQLIQEFEEERRGVYGGAIGYIGFNGNLDVALAIRTFVVKDDLVHVQAGAGIVFDSNPQAEYEETLHKARSLTEVFG</sequence>
<gene>
    <name evidence="15" type="primary">trpE</name>
    <name evidence="19" type="ORF">I858_006430</name>
</gene>
<evidence type="ECO:0000256" key="1">
    <source>
        <dbReference type="ARBA" id="ARBA00001946"/>
    </source>
</evidence>
<keyword evidence="11 15" id="KW-0057">Aromatic amino acid biosynthesis</keyword>
<evidence type="ECO:0000313" key="20">
    <source>
        <dbReference type="Proteomes" id="UP000053354"/>
    </source>
</evidence>
<evidence type="ECO:0000259" key="17">
    <source>
        <dbReference type="Pfam" id="PF00425"/>
    </source>
</evidence>
<dbReference type="GO" id="GO:0004049">
    <property type="term" value="F:anthranilate synthase activity"/>
    <property type="evidence" value="ECO:0007669"/>
    <property type="project" value="UniProtKB-EC"/>
</dbReference>
<feature type="domain" description="Chorismate-utilising enzyme C-terminal" evidence="17">
    <location>
        <begin position="191"/>
        <end position="441"/>
    </location>
</feature>